<dbReference type="RefSeq" id="WP_219530401.1">
    <property type="nucleotide sequence ID" value="NZ_JAHKRM010000008.1"/>
</dbReference>
<keyword evidence="3" id="KW-1185">Reference proteome</keyword>
<accession>A0ABW4G2Z1</accession>
<comment type="caution">
    <text evidence="2">The sequence shown here is derived from an EMBL/GenBank/DDBJ whole genome shotgun (WGS) entry which is preliminary data.</text>
</comment>
<organism evidence="2 3">
    <name type="scientific">Nonomuraea guangzhouensis</name>
    <dbReference type="NCBI Taxonomy" id="1291555"/>
    <lineage>
        <taxon>Bacteria</taxon>
        <taxon>Bacillati</taxon>
        <taxon>Actinomycetota</taxon>
        <taxon>Actinomycetes</taxon>
        <taxon>Streptosporangiales</taxon>
        <taxon>Streptosporangiaceae</taxon>
        <taxon>Nonomuraea</taxon>
    </lineage>
</organism>
<evidence type="ECO:0000256" key="1">
    <source>
        <dbReference type="SAM" id="Phobius"/>
    </source>
</evidence>
<evidence type="ECO:0000313" key="3">
    <source>
        <dbReference type="Proteomes" id="UP001597097"/>
    </source>
</evidence>
<name>A0ABW4G2Z1_9ACTN</name>
<reference evidence="3" key="1">
    <citation type="journal article" date="2019" name="Int. J. Syst. Evol. Microbiol.">
        <title>The Global Catalogue of Microorganisms (GCM) 10K type strain sequencing project: providing services to taxonomists for standard genome sequencing and annotation.</title>
        <authorList>
            <consortium name="The Broad Institute Genomics Platform"/>
            <consortium name="The Broad Institute Genome Sequencing Center for Infectious Disease"/>
            <person name="Wu L."/>
            <person name="Ma J."/>
        </authorList>
    </citation>
    <scope>NUCLEOTIDE SEQUENCE [LARGE SCALE GENOMIC DNA]</scope>
    <source>
        <strain evidence="3">CGMCC 1.15399</strain>
    </source>
</reference>
<keyword evidence="1" id="KW-1133">Transmembrane helix</keyword>
<proteinExistence type="predicted"/>
<protein>
    <submittedName>
        <fullName evidence="2">Uncharacterized protein</fullName>
    </submittedName>
</protein>
<feature type="transmembrane region" description="Helical" evidence="1">
    <location>
        <begin position="53"/>
        <end position="74"/>
    </location>
</feature>
<dbReference type="Proteomes" id="UP001597097">
    <property type="component" value="Unassembled WGS sequence"/>
</dbReference>
<dbReference type="EMBL" id="JBHUCM010000005">
    <property type="protein sequence ID" value="MFD1536745.1"/>
    <property type="molecule type" value="Genomic_DNA"/>
</dbReference>
<evidence type="ECO:0000313" key="2">
    <source>
        <dbReference type="EMBL" id="MFD1536745.1"/>
    </source>
</evidence>
<keyword evidence="1" id="KW-0472">Membrane</keyword>
<keyword evidence="1" id="KW-0812">Transmembrane</keyword>
<gene>
    <name evidence="2" type="ORF">ACFSJ0_06860</name>
</gene>
<sequence>MNNDQLLRNRARVLDEDLAGRASTAGADALLAEIVALEQAPVRRRLMPSPRRALLGLAAAAVLAGALVVGPSLFRASEQVYASQAVTIDRDGDEYAFYFTEGDPDPAELEKAFHKVGLDNLTVRLIPVSPRMPAGSVFGFEKSDPNARATFAGDSCPERVEDCITAFRVTADIKGPAEVGLGRPAKPGEKYGFPADASWPGEALAGVKLQGRSVAEAVQVVREHKLKVAYALNWPLRNGEKGFRTETDVPASRIDRGWAVETADTYNDGVIVLNVVPGPDATPPPGF</sequence>